<dbReference type="PANTHER" id="PTHR12110:SF48">
    <property type="entry name" value="BLL3656 PROTEIN"/>
    <property type="match status" value="1"/>
</dbReference>
<dbReference type="InterPro" id="IPR050312">
    <property type="entry name" value="IolE/XylAMocC-like"/>
</dbReference>
<dbReference type="STRING" id="1848.SAMN05443637_107225"/>
<proteinExistence type="predicted"/>
<dbReference type="PANTHER" id="PTHR12110">
    <property type="entry name" value="HYDROXYPYRUVATE ISOMERASE"/>
    <property type="match status" value="1"/>
</dbReference>
<protein>
    <submittedName>
        <fullName evidence="2">Sugar phosphate isomerase/epimerase</fullName>
    </submittedName>
</protein>
<name>A0A1M6T8Q2_PSETH</name>
<evidence type="ECO:0000313" key="3">
    <source>
        <dbReference type="Proteomes" id="UP000184363"/>
    </source>
</evidence>
<dbReference type="InterPro" id="IPR036237">
    <property type="entry name" value="Xyl_isomerase-like_sf"/>
</dbReference>
<organism evidence="2 3">
    <name type="scientific">Pseudonocardia thermophila</name>
    <dbReference type="NCBI Taxonomy" id="1848"/>
    <lineage>
        <taxon>Bacteria</taxon>
        <taxon>Bacillati</taxon>
        <taxon>Actinomycetota</taxon>
        <taxon>Actinomycetes</taxon>
        <taxon>Pseudonocardiales</taxon>
        <taxon>Pseudonocardiaceae</taxon>
        <taxon>Pseudonocardia</taxon>
    </lineage>
</organism>
<dbReference type="InterPro" id="IPR013022">
    <property type="entry name" value="Xyl_isomerase-like_TIM-brl"/>
</dbReference>
<dbReference type="GO" id="GO:0016853">
    <property type="term" value="F:isomerase activity"/>
    <property type="evidence" value="ECO:0007669"/>
    <property type="project" value="UniProtKB-KW"/>
</dbReference>
<dbReference type="OrthoDB" id="9780241at2"/>
<dbReference type="EMBL" id="FRAP01000007">
    <property type="protein sequence ID" value="SHK53330.1"/>
    <property type="molecule type" value="Genomic_DNA"/>
</dbReference>
<dbReference type="Proteomes" id="UP000184363">
    <property type="component" value="Unassembled WGS sequence"/>
</dbReference>
<reference evidence="2 3" key="1">
    <citation type="submission" date="2016-11" db="EMBL/GenBank/DDBJ databases">
        <authorList>
            <person name="Jaros S."/>
            <person name="Januszkiewicz K."/>
            <person name="Wedrychowicz H."/>
        </authorList>
    </citation>
    <scope>NUCLEOTIDE SEQUENCE [LARGE SCALE GENOMIC DNA]</scope>
    <source>
        <strain evidence="2 3">DSM 43832</strain>
    </source>
</reference>
<dbReference type="RefSeq" id="WP_073457063.1">
    <property type="nucleotide sequence ID" value="NZ_CALGVN010000056.1"/>
</dbReference>
<dbReference type="SUPFAM" id="SSF51658">
    <property type="entry name" value="Xylose isomerase-like"/>
    <property type="match status" value="1"/>
</dbReference>
<keyword evidence="2" id="KW-0413">Isomerase</keyword>
<evidence type="ECO:0000259" key="1">
    <source>
        <dbReference type="Pfam" id="PF01261"/>
    </source>
</evidence>
<dbReference type="AlphaFoldDB" id="A0A1M6T8Q2"/>
<accession>A0A1M6T8Q2</accession>
<dbReference type="Pfam" id="PF01261">
    <property type="entry name" value="AP_endonuc_2"/>
    <property type="match status" value="1"/>
</dbReference>
<evidence type="ECO:0000313" key="2">
    <source>
        <dbReference type="EMBL" id="SHK53330.1"/>
    </source>
</evidence>
<sequence>MIFSLSAATVLDLAPGDVPRCAADAGYPFCGVRFSDVAAQAPAVAAGLRSSGVELLDVEVVRLGPDGVTDEHRRLADAAAELGARFLLTVSQDPDLAATTDRVAAVADLLAGSTTRVAIEPMLFTGIRTRSDAERVARAVPGTVVLLDPLHLHRAGTPLSQPADPDLTGYAQLCDAAAEEPLDLAHEARHERLVPGEGVLALSEFLAALPPATPLSIEVQSDQLAAMLEPFPRAVLVREAAEKLL</sequence>
<feature type="domain" description="Xylose isomerase-like TIM barrel" evidence="1">
    <location>
        <begin position="70"/>
        <end position="242"/>
    </location>
</feature>
<gene>
    <name evidence="2" type="ORF">SAMN05443637_107225</name>
</gene>
<keyword evidence="3" id="KW-1185">Reference proteome</keyword>
<dbReference type="Gene3D" id="3.20.20.150">
    <property type="entry name" value="Divalent-metal-dependent TIM barrel enzymes"/>
    <property type="match status" value="1"/>
</dbReference>